<dbReference type="CDD" id="cd22150">
    <property type="entry name" value="F-box_CeFBXA-like"/>
    <property type="match status" value="1"/>
</dbReference>
<organism evidence="2 3">
    <name type="scientific">Caenorhabditis nigoni</name>
    <dbReference type="NCBI Taxonomy" id="1611254"/>
    <lineage>
        <taxon>Eukaryota</taxon>
        <taxon>Metazoa</taxon>
        <taxon>Ecdysozoa</taxon>
        <taxon>Nematoda</taxon>
        <taxon>Chromadorea</taxon>
        <taxon>Rhabditida</taxon>
        <taxon>Rhabditina</taxon>
        <taxon>Rhabditomorpha</taxon>
        <taxon>Rhabditoidea</taxon>
        <taxon>Rhabditidae</taxon>
        <taxon>Peloderinae</taxon>
        <taxon>Caenorhabditis</taxon>
    </lineage>
</organism>
<dbReference type="PANTHER" id="PTHR23015">
    <property type="entry name" value="UNCHARACTERIZED C.ELEGANS PROTEIN"/>
    <property type="match status" value="1"/>
</dbReference>
<feature type="domain" description="F-box" evidence="1">
    <location>
        <begin position="17"/>
        <end position="66"/>
    </location>
</feature>
<dbReference type="Proteomes" id="UP000230233">
    <property type="component" value="Unassembled WGS sequence"/>
</dbReference>
<name>A0A2G5SHH1_9PELO</name>
<dbReference type="PROSITE" id="PS50181">
    <property type="entry name" value="FBOX"/>
    <property type="match status" value="1"/>
</dbReference>
<dbReference type="SMART" id="SM00256">
    <property type="entry name" value="FBOX"/>
    <property type="match status" value="1"/>
</dbReference>
<accession>A0A2G5SHH1</accession>
<dbReference type="EMBL" id="PDUG01000007">
    <property type="protein sequence ID" value="PIC14518.1"/>
    <property type="molecule type" value="Genomic_DNA"/>
</dbReference>
<sequence length="188" mass="21642">MFLSKWFPSNWFSKNEKPTIMDMPHLVMTQILDNVGFLGILNLRKTCKYFRNLIDDVKPNNDLKKINIFLEHHLLTVSLVFDKNGNSKNEGTVTVVYKEGGYFDGNFVDAMLNDIESILKNQRSKLTDLEIMVDSFTYCEGYMLFSFIKIRFDFLLLSVPSIQVGYKNDCKGTKSSTYGNGKRDDGKT</sequence>
<reference evidence="3" key="1">
    <citation type="submission" date="2017-10" db="EMBL/GenBank/DDBJ databases">
        <title>Rapid genome shrinkage in a self-fertile nematode reveals novel sperm competition proteins.</title>
        <authorList>
            <person name="Yin D."/>
            <person name="Schwarz E.M."/>
            <person name="Thomas C.G."/>
            <person name="Felde R.L."/>
            <person name="Korf I.F."/>
            <person name="Cutter A.D."/>
            <person name="Schartner C.M."/>
            <person name="Ralston E.J."/>
            <person name="Meyer B.J."/>
            <person name="Haag E.S."/>
        </authorList>
    </citation>
    <scope>NUCLEOTIDE SEQUENCE [LARGE SCALE GENOMIC DNA]</scope>
    <source>
        <strain evidence="3">JU1422</strain>
    </source>
</reference>
<dbReference type="InterPro" id="IPR001810">
    <property type="entry name" value="F-box_dom"/>
</dbReference>
<evidence type="ECO:0000259" key="1">
    <source>
        <dbReference type="PROSITE" id="PS50181"/>
    </source>
</evidence>
<keyword evidence="3" id="KW-1185">Reference proteome</keyword>
<dbReference type="Pfam" id="PF00646">
    <property type="entry name" value="F-box"/>
    <property type="match status" value="1"/>
</dbReference>
<protein>
    <recommendedName>
        <fullName evidence="1">F-box domain-containing protein</fullName>
    </recommendedName>
</protein>
<dbReference type="AlphaFoldDB" id="A0A2G5SHH1"/>
<dbReference type="SUPFAM" id="SSF81383">
    <property type="entry name" value="F-box domain"/>
    <property type="match status" value="1"/>
</dbReference>
<proteinExistence type="predicted"/>
<comment type="caution">
    <text evidence="2">The sequence shown here is derived from an EMBL/GenBank/DDBJ whole genome shotgun (WGS) entry which is preliminary data.</text>
</comment>
<dbReference type="GO" id="GO:0045087">
    <property type="term" value="P:innate immune response"/>
    <property type="evidence" value="ECO:0007669"/>
    <property type="project" value="TreeGrafter"/>
</dbReference>
<gene>
    <name evidence="2" type="ORF">B9Z55_026803</name>
</gene>
<dbReference type="InterPro" id="IPR040161">
    <property type="entry name" value="FB224"/>
</dbReference>
<dbReference type="InterPro" id="IPR036047">
    <property type="entry name" value="F-box-like_dom_sf"/>
</dbReference>
<evidence type="ECO:0000313" key="3">
    <source>
        <dbReference type="Proteomes" id="UP000230233"/>
    </source>
</evidence>
<dbReference type="PANTHER" id="PTHR23015:SF4">
    <property type="entry name" value="DUF38 DOMAIN-CONTAINING PROTEIN-RELATED"/>
    <property type="match status" value="1"/>
</dbReference>
<evidence type="ECO:0000313" key="2">
    <source>
        <dbReference type="EMBL" id="PIC14518.1"/>
    </source>
</evidence>